<organism evidence="3 4">
    <name type="scientific">Gemmata obscuriglobus</name>
    <dbReference type="NCBI Taxonomy" id="114"/>
    <lineage>
        <taxon>Bacteria</taxon>
        <taxon>Pseudomonadati</taxon>
        <taxon>Planctomycetota</taxon>
        <taxon>Planctomycetia</taxon>
        <taxon>Gemmatales</taxon>
        <taxon>Gemmataceae</taxon>
        <taxon>Gemmata</taxon>
    </lineage>
</organism>
<gene>
    <name evidence="3" type="ORF">C1280_04795</name>
</gene>
<dbReference type="Proteomes" id="UP000245802">
    <property type="component" value="Chromosome"/>
</dbReference>
<dbReference type="Pfam" id="PF01627">
    <property type="entry name" value="Hpt"/>
    <property type="match status" value="1"/>
</dbReference>
<dbReference type="PANTHER" id="PTHR43395">
    <property type="entry name" value="SENSOR HISTIDINE KINASE CHEA"/>
    <property type="match status" value="1"/>
</dbReference>
<dbReference type="GO" id="GO:0004672">
    <property type="term" value="F:protein kinase activity"/>
    <property type="evidence" value="ECO:0007669"/>
    <property type="project" value="UniProtKB-ARBA"/>
</dbReference>
<evidence type="ECO:0000256" key="1">
    <source>
        <dbReference type="PROSITE-ProRule" id="PRU00110"/>
    </source>
</evidence>
<name>A0A2Z3GZW2_9BACT</name>
<dbReference type="KEGG" id="gog:C1280_04795"/>
<reference evidence="3 4" key="1">
    <citation type="submission" date="2018-01" db="EMBL/GenBank/DDBJ databases">
        <title>G. obscuriglobus.</title>
        <authorList>
            <person name="Franke J."/>
            <person name="Blomberg W."/>
            <person name="Selmecki A."/>
        </authorList>
    </citation>
    <scope>NUCLEOTIDE SEQUENCE [LARGE SCALE GENOMIC DNA]</scope>
    <source>
        <strain evidence="3 4">DSM 5831</strain>
    </source>
</reference>
<dbReference type="PANTHER" id="PTHR43395:SF10">
    <property type="entry name" value="CHEMOTAXIS PROTEIN CHEA"/>
    <property type="match status" value="1"/>
</dbReference>
<dbReference type="AlphaFoldDB" id="A0A2Z3GZW2"/>
<dbReference type="RefSeq" id="WP_050790284.1">
    <property type="nucleotide sequence ID" value="NZ_CP025958.1"/>
</dbReference>
<accession>A0A2Z3GZW2</accession>
<proteinExistence type="predicted"/>
<feature type="modified residue" description="Phosphohistidine" evidence="1">
    <location>
        <position position="48"/>
    </location>
</feature>
<dbReference type="OrthoDB" id="2079555at2"/>
<dbReference type="SMART" id="SM00073">
    <property type="entry name" value="HPT"/>
    <property type="match status" value="1"/>
</dbReference>
<keyword evidence="4" id="KW-1185">Reference proteome</keyword>
<dbReference type="InterPro" id="IPR051315">
    <property type="entry name" value="Bact_Chemotaxis_CheA"/>
</dbReference>
<dbReference type="CDD" id="cd00088">
    <property type="entry name" value="HPT"/>
    <property type="match status" value="1"/>
</dbReference>
<dbReference type="GO" id="GO:0000160">
    <property type="term" value="P:phosphorelay signal transduction system"/>
    <property type="evidence" value="ECO:0007669"/>
    <property type="project" value="InterPro"/>
</dbReference>
<evidence type="ECO:0000313" key="4">
    <source>
        <dbReference type="Proteomes" id="UP000245802"/>
    </source>
</evidence>
<dbReference type="EMBL" id="CP025958">
    <property type="protein sequence ID" value="AWM36405.1"/>
    <property type="molecule type" value="Genomic_DNA"/>
</dbReference>
<sequence length="277" mass="29324">MPVEMDQLLNTFLDEAGEHLAALESGLLGAGDGAPDPEVLNAVFRAAHSIKGGSGVFGFEAITRLTHSLEQLLDKLRKGQLPVTRDRIDLLLRAVDGLHGLFAAARAGEPASADADLVVALNTAAGCGSGAVEARPPAVAPGPQGAHVYRVTITPGPRLLTDGMDPLLLLRNLGKHGELLEVSTDLGLIPDLESLDPNRCYLSWVATVRTTETAGDLKGVFRFVEDECAVSVTAAAGARAAHFGARLAEYEGAYGALLSWVMNRLPELREHDRSPRK</sequence>
<evidence type="ECO:0000313" key="3">
    <source>
        <dbReference type="EMBL" id="AWM36405.1"/>
    </source>
</evidence>
<dbReference type="InterPro" id="IPR008207">
    <property type="entry name" value="Sig_transdc_His_kin_Hpt_dom"/>
</dbReference>
<dbReference type="Gene3D" id="1.20.120.160">
    <property type="entry name" value="HPT domain"/>
    <property type="match status" value="1"/>
</dbReference>
<evidence type="ECO:0000259" key="2">
    <source>
        <dbReference type="PROSITE" id="PS50894"/>
    </source>
</evidence>
<keyword evidence="1" id="KW-0597">Phosphoprotein</keyword>
<dbReference type="SUPFAM" id="SSF47226">
    <property type="entry name" value="Histidine-containing phosphotransfer domain, HPT domain"/>
    <property type="match status" value="1"/>
</dbReference>
<feature type="domain" description="HPt" evidence="2">
    <location>
        <begin position="1"/>
        <end position="105"/>
    </location>
</feature>
<dbReference type="InterPro" id="IPR036641">
    <property type="entry name" value="HPT_dom_sf"/>
</dbReference>
<protein>
    <recommendedName>
        <fullName evidence="2">HPt domain-containing protein</fullName>
    </recommendedName>
</protein>
<dbReference type="PROSITE" id="PS50894">
    <property type="entry name" value="HPT"/>
    <property type="match status" value="1"/>
</dbReference>